<sequence length="1060" mass="119216">MPKSKSEQDKRPVIINAYPNNGSSLPRRNQTLTRPERNTTLRRPLMRTFNRPPPAARAGATSGRTLKRPIDLAPIEDFEEEQTGCWTLTSKIITFWGIRPIRALCGVGKSKEIVQAWREKISLCLIIFLCWCLMGFCTVGIQPLLCPKENYKNKEFNPHLEYKDTEMLLYYDGKWYQNSVINALFKSKNINLEIPDEFRGTNIMPLFRNCKSGSCPSPCSNVFNSDSDLNKCILKARDKTVKLPNGECIPSYIMKDAKPSGVYNKDWKYDIKDSDSTVYDNVVIENFQSKLENSTLKEEYKVLLKRAKGQDGTRYFEINERTREFGQCLKQHYAVAVINTQTYGCFISISFTYILTGTILGVVFARFIMAVIFSWFVSSNLVQPKSKKGIRHLFTICLVTAYSEGEDGIRCTLNSLATTTYPDKKKLLFVIADGIIVGSGNDRSTPDICTSMIIEDPKLGRPEPKSYFAIADGAKQHNMARAHAGYYIVDGHRVPIVVVVKCGTPAEAKGAKPGNRGKRDSQLLLMNFLSRVTFDDRMTPLDYDLFKRIQHICGVTPDKFEIVLMVDADTKVLPTSLSYMIAAMVNDPMIMGLCGETRIANKTTSWVTWIQVFEYYISHHLGKCFESLFGGVTCLPGCFCMYRIKAPKPGIPNTYVPILANPDIVEDYSENVVDTLHKKNLLLLGEDRFLTTLMLRTFPKRKMIFVPQALCKTIVPDEFKVLLSQRRRWINSTVHNLMELVLVRDLCGTFCFSMQFVVFMELFGTAVLPAAIIFTVYLIVLFYFVVKESVGEKDQVKYILNNGPILPLIMLFAVLGLPGILVMLTTQKIVYILWMIIYLLGLPVWNLVLPVYAFWHFDDFSWGETRKVEGDNGDDHSKKEGVFNSSSVPLKRWHEYEKENRTRQGSSPYIGGSQNSRHSPMGRPMGGSMPRPPQGSTGPRSQGYLGPRPQGSLPRPPQGSLGPRPQGSLPRPPQGSMGHQQGSTGPRSQGYLGPRPGPMALRPQQGSMGSRSQGSLGPRPNGGSMMSPQGPRPLGPRPISVGPRPNQRPQYIPPQSRSRY</sequence>
<feature type="compositionally biased region" description="Low complexity" evidence="10">
    <location>
        <begin position="1004"/>
        <end position="1017"/>
    </location>
</feature>
<feature type="compositionally biased region" description="Polar residues" evidence="10">
    <location>
        <begin position="903"/>
        <end position="918"/>
    </location>
</feature>
<reference evidence="12 13" key="1">
    <citation type="submission" date="2016-08" db="EMBL/GenBank/DDBJ databases">
        <title>A Parts List for Fungal Cellulosomes Revealed by Comparative Genomics.</title>
        <authorList>
            <consortium name="DOE Joint Genome Institute"/>
            <person name="Haitjema C.H."/>
            <person name="Gilmore S.P."/>
            <person name="Henske J.K."/>
            <person name="Solomon K.V."/>
            <person name="De Groot R."/>
            <person name="Kuo A."/>
            <person name="Mondo S.J."/>
            <person name="Salamov A.A."/>
            <person name="Labutti K."/>
            <person name="Zhao Z."/>
            <person name="Chiniquy J."/>
            <person name="Barry K."/>
            <person name="Brewer H.M."/>
            <person name="Purvine S.O."/>
            <person name="Wright A.T."/>
            <person name="Boxma B."/>
            <person name="Van Alen T."/>
            <person name="Hackstein J.H."/>
            <person name="Baker S.E."/>
            <person name="Grigoriev I.V."/>
            <person name="O'Malley M.A."/>
        </authorList>
    </citation>
    <scope>NUCLEOTIDE SEQUENCE [LARGE SCALE GENOMIC DNA]</scope>
    <source>
        <strain evidence="12 13">S4</strain>
    </source>
</reference>
<dbReference type="CDD" id="cd04190">
    <property type="entry name" value="Chitin_synth_C"/>
    <property type="match status" value="1"/>
</dbReference>
<evidence type="ECO:0000256" key="7">
    <source>
        <dbReference type="ARBA" id="ARBA00022989"/>
    </source>
</evidence>
<feature type="transmembrane region" description="Helical" evidence="11">
    <location>
        <begin position="805"/>
        <end position="824"/>
    </location>
</feature>
<reference evidence="12 13" key="2">
    <citation type="submission" date="2016-08" db="EMBL/GenBank/DDBJ databases">
        <title>Pervasive Adenine N6-methylation of Active Genes in Fungi.</title>
        <authorList>
            <consortium name="DOE Joint Genome Institute"/>
            <person name="Mondo S.J."/>
            <person name="Dannebaum R.O."/>
            <person name="Kuo R.C."/>
            <person name="Labutti K."/>
            <person name="Haridas S."/>
            <person name="Kuo A."/>
            <person name="Salamov A."/>
            <person name="Ahrendt S.R."/>
            <person name="Lipzen A."/>
            <person name="Sullivan W."/>
            <person name="Andreopoulos W.B."/>
            <person name="Clum A."/>
            <person name="Lindquist E."/>
            <person name="Daum C."/>
            <person name="Ramamoorthy G.K."/>
            <person name="Gryganskyi A."/>
            <person name="Culley D."/>
            <person name="Magnuson J.K."/>
            <person name="James T.Y."/>
            <person name="O'Malley M.A."/>
            <person name="Stajich J.E."/>
            <person name="Spatafora J.W."/>
            <person name="Visel A."/>
            <person name="Grigoriev I.V."/>
        </authorList>
    </citation>
    <scope>NUCLEOTIDE SEQUENCE [LARGE SCALE GENOMIC DNA]</scope>
    <source>
        <strain evidence="12 13">S4</strain>
    </source>
</reference>
<evidence type="ECO:0000256" key="2">
    <source>
        <dbReference type="ARBA" id="ARBA00012543"/>
    </source>
</evidence>
<dbReference type="SUPFAM" id="SSF53448">
    <property type="entry name" value="Nucleotide-diphospho-sugar transferases"/>
    <property type="match status" value="1"/>
</dbReference>
<feature type="transmembrane region" description="Helical" evidence="11">
    <location>
        <begin position="831"/>
        <end position="855"/>
    </location>
</feature>
<dbReference type="Pfam" id="PF03142">
    <property type="entry name" value="Chitin_synth_2"/>
    <property type="match status" value="1"/>
</dbReference>
<dbReference type="STRING" id="1754192.A0A1Y1X594"/>
<dbReference type="GO" id="GO:0005886">
    <property type="term" value="C:plasma membrane"/>
    <property type="evidence" value="ECO:0007669"/>
    <property type="project" value="UniProtKB-SubCell"/>
</dbReference>
<feature type="compositionally biased region" description="Polar residues" evidence="10">
    <location>
        <begin position="1047"/>
        <end position="1060"/>
    </location>
</feature>
<evidence type="ECO:0000256" key="10">
    <source>
        <dbReference type="SAM" id="MobiDB-lite"/>
    </source>
</evidence>
<dbReference type="GO" id="GO:0030428">
    <property type="term" value="C:cell septum"/>
    <property type="evidence" value="ECO:0007669"/>
    <property type="project" value="TreeGrafter"/>
</dbReference>
<dbReference type="GO" id="GO:0006031">
    <property type="term" value="P:chitin biosynthetic process"/>
    <property type="evidence" value="ECO:0007669"/>
    <property type="project" value="TreeGrafter"/>
</dbReference>
<feature type="compositionally biased region" description="Basic and acidic residues" evidence="10">
    <location>
        <begin position="1"/>
        <end position="12"/>
    </location>
</feature>
<evidence type="ECO:0000256" key="9">
    <source>
        <dbReference type="ARBA" id="ARBA00023180"/>
    </source>
</evidence>
<keyword evidence="9" id="KW-0325">Glycoprotein</keyword>
<keyword evidence="7 11" id="KW-1133">Transmembrane helix</keyword>
<protein>
    <recommendedName>
        <fullName evidence="2">chitin synthase</fullName>
        <ecNumber evidence="2">2.4.1.16</ecNumber>
    </recommendedName>
</protein>
<comment type="caution">
    <text evidence="12">The sequence shown here is derived from an EMBL/GenBank/DDBJ whole genome shotgun (WGS) entry which is preliminary data.</text>
</comment>
<gene>
    <name evidence="12" type="ORF">BCR32DRAFT_293627</name>
</gene>
<feature type="transmembrane region" description="Helical" evidence="11">
    <location>
        <begin position="121"/>
        <end position="145"/>
    </location>
</feature>
<comment type="subcellular location">
    <subcellularLocation>
        <location evidence="1">Cell membrane</location>
        <topology evidence="1">Multi-pass membrane protein</topology>
    </subcellularLocation>
</comment>
<evidence type="ECO:0000256" key="5">
    <source>
        <dbReference type="ARBA" id="ARBA00022679"/>
    </source>
</evidence>
<evidence type="ECO:0000256" key="6">
    <source>
        <dbReference type="ARBA" id="ARBA00022692"/>
    </source>
</evidence>
<dbReference type="InterPro" id="IPR029044">
    <property type="entry name" value="Nucleotide-diphossugar_trans"/>
</dbReference>
<evidence type="ECO:0000313" key="13">
    <source>
        <dbReference type="Proteomes" id="UP000193944"/>
    </source>
</evidence>
<evidence type="ECO:0000256" key="11">
    <source>
        <dbReference type="SAM" id="Phobius"/>
    </source>
</evidence>
<keyword evidence="3" id="KW-1003">Cell membrane</keyword>
<dbReference type="OrthoDB" id="370884at2759"/>
<dbReference type="PANTHER" id="PTHR22914:SF16">
    <property type="entry name" value="CHITIN SYNTHASE 3"/>
    <property type="match status" value="1"/>
</dbReference>
<evidence type="ECO:0000256" key="3">
    <source>
        <dbReference type="ARBA" id="ARBA00022475"/>
    </source>
</evidence>
<accession>A0A1Y1X594</accession>
<keyword evidence="13" id="KW-1185">Reference proteome</keyword>
<feature type="region of interest" description="Disordered" evidence="10">
    <location>
        <begin position="1"/>
        <end position="63"/>
    </location>
</feature>
<keyword evidence="4" id="KW-0328">Glycosyltransferase</keyword>
<feature type="compositionally biased region" description="Low complexity" evidence="10">
    <location>
        <begin position="919"/>
        <end position="929"/>
    </location>
</feature>
<proteinExistence type="predicted"/>
<evidence type="ECO:0000313" key="12">
    <source>
        <dbReference type="EMBL" id="ORX80828.1"/>
    </source>
</evidence>
<keyword evidence="8 11" id="KW-0472">Membrane</keyword>
<organism evidence="12 13">
    <name type="scientific">Anaeromyces robustus</name>
    <dbReference type="NCBI Taxonomy" id="1754192"/>
    <lineage>
        <taxon>Eukaryota</taxon>
        <taxon>Fungi</taxon>
        <taxon>Fungi incertae sedis</taxon>
        <taxon>Chytridiomycota</taxon>
        <taxon>Chytridiomycota incertae sedis</taxon>
        <taxon>Neocallimastigomycetes</taxon>
        <taxon>Neocallimastigales</taxon>
        <taxon>Neocallimastigaceae</taxon>
        <taxon>Anaeromyces</taxon>
    </lineage>
</organism>
<keyword evidence="6 11" id="KW-0812">Transmembrane</keyword>
<dbReference type="InterPro" id="IPR004835">
    <property type="entry name" value="Chitin_synth"/>
</dbReference>
<feature type="region of interest" description="Disordered" evidence="10">
    <location>
        <begin position="898"/>
        <end position="1060"/>
    </location>
</feature>
<dbReference type="Proteomes" id="UP000193944">
    <property type="component" value="Unassembled WGS sequence"/>
</dbReference>
<feature type="transmembrane region" description="Helical" evidence="11">
    <location>
        <begin position="762"/>
        <end position="785"/>
    </location>
</feature>
<dbReference type="PANTHER" id="PTHR22914">
    <property type="entry name" value="CHITIN SYNTHASE"/>
    <property type="match status" value="1"/>
</dbReference>
<feature type="compositionally biased region" description="Polar residues" evidence="10">
    <location>
        <begin position="977"/>
        <end position="987"/>
    </location>
</feature>
<feature type="compositionally biased region" description="Polar residues" evidence="10">
    <location>
        <begin position="18"/>
        <end position="33"/>
    </location>
</feature>
<dbReference type="GO" id="GO:0004100">
    <property type="term" value="F:chitin synthase activity"/>
    <property type="evidence" value="ECO:0007669"/>
    <property type="project" value="UniProtKB-EC"/>
</dbReference>
<evidence type="ECO:0000256" key="4">
    <source>
        <dbReference type="ARBA" id="ARBA00022676"/>
    </source>
</evidence>
<dbReference type="EC" id="2.4.1.16" evidence="2"/>
<keyword evidence="5" id="KW-0808">Transferase</keyword>
<feature type="transmembrane region" description="Helical" evidence="11">
    <location>
        <begin position="351"/>
        <end position="377"/>
    </location>
</feature>
<dbReference type="EMBL" id="MCFG01000134">
    <property type="protein sequence ID" value="ORX80828.1"/>
    <property type="molecule type" value="Genomic_DNA"/>
</dbReference>
<evidence type="ECO:0000256" key="1">
    <source>
        <dbReference type="ARBA" id="ARBA00004651"/>
    </source>
</evidence>
<name>A0A1Y1X594_9FUNG</name>
<dbReference type="AlphaFoldDB" id="A0A1Y1X594"/>
<evidence type="ECO:0000256" key="8">
    <source>
        <dbReference type="ARBA" id="ARBA00023136"/>
    </source>
</evidence>